<organism evidence="1 2">
    <name type="scientific">Beauveria bassiana (strain ARSEF 2860)</name>
    <name type="common">White muscardine disease fungus</name>
    <name type="synonym">Tritirachium shiotae</name>
    <dbReference type="NCBI Taxonomy" id="655819"/>
    <lineage>
        <taxon>Eukaryota</taxon>
        <taxon>Fungi</taxon>
        <taxon>Dikarya</taxon>
        <taxon>Ascomycota</taxon>
        <taxon>Pezizomycotina</taxon>
        <taxon>Sordariomycetes</taxon>
        <taxon>Hypocreomycetidae</taxon>
        <taxon>Hypocreales</taxon>
        <taxon>Cordycipitaceae</taxon>
        <taxon>Beauveria</taxon>
    </lineage>
</organism>
<dbReference type="RefSeq" id="XP_008598223.1">
    <property type="nucleotide sequence ID" value="XM_008600001.1"/>
</dbReference>
<proteinExistence type="predicted"/>
<protein>
    <submittedName>
        <fullName evidence="1">Uncharacterized protein</fullName>
    </submittedName>
</protein>
<accession>J5JKI1</accession>
<dbReference type="EMBL" id="JH725161">
    <property type="protein sequence ID" value="EJP65933.1"/>
    <property type="molecule type" value="Genomic_DNA"/>
</dbReference>
<evidence type="ECO:0000313" key="1">
    <source>
        <dbReference type="EMBL" id="EJP65933.1"/>
    </source>
</evidence>
<gene>
    <name evidence="1" type="ORF">BBA_04904</name>
</gene>
<dbReference type="Proteomes" id="UP000002762">
    <property type="component" value="Unassembled WGS sequence"/>
</dbReference>
<dbReference type="GeneID" id="19887916"/>
<name>J5JKI1_BEAB2</name>
<evidence type="ECO:0000313" key="2">
    <source>
        <dbReference type="Proteomes" id="UP000002762"/>
    </source>
</evidence>
<reference evidence="1 2" key="1">
    <citation type="journal article" date="2012" name="Sci. Rep.">
        <title>Genomic perspectives on the evolution of fungal entomopathogenicity in Beauveria bassiana.</title>
        <authorList>
            <person name="Xiao G."/>
            <person name="Ying S.H."/>
            <person name="Zheng P."/>
            <person name="Wang Z.L."/>
            <person name="Zhang S."/>
            <person name="Xie X.Q."/>
            <person name="Shang Y."/>
            <person name="St Leger R.J."/>
            <person name="Zhao G.P."/>
            <person name="Wang C."/>
            <person name="Feng M.G."/>
        </authorList>
    </citation>
    <scope>NUCLEOTIDE SEQUENCE [LARGE SCALE GENOMIC DNA]</scope>
    <source>
        <strain evidence="1 2">ARSEF 2860</strain>
    </source>
</reference>
<sequence length="98" mass="10628">MARPATVATAATKFLQITISVSKTVYPIILAAWARAPFLPLLAASAVQAMLTLQGSALLEYSFALVGFDHAKPDSRRYPLTKSWEYGLGIALMPEIMD</sequence>
<dbReference type="AlphaFoldDB" id="J5JKI1"/>
<keyword evidence="2" id="KW-1185">Reference proteome</keyword>
<dbReference type="HOGENOM" id="CLU_2333332_0_0_1"/>
<dbReference type="InParanoid" id="J5JKI1"/>